<sequence length="360" mass="41857">MFLKIPMLLGDISIHTFSLYHTLRYEDYQNIFYHLKNADRDGLWPDKCPSFFYPLPTLQVEKGLRVQLHNQTVCSINIIVSPLLLVQKQEDDYRRIAPADPAFWNNVYGALCDAFMQWEFSFDVYECSLSRADLCMNLEMGPEFNIPTYIHYLKRTPCKKGYVLQSFDDPEKDMYSYKVQNTMQALAVYAKSAQQESCFDALPDGSNILRMELQMENRKIGKTYAGPPAWEALLNLVAHAPEAILKGIHLILPTGDYRTSRDAYQAIDDSDLRTKVKDELRELIQQYSEAKSHAEQAEISREYIAANSKKKFSKRMYALNNLNIAPIYLDDEEEIDSLPSLYNLAQEGVRQFEEQLRYRW</sequence>
<evidence type="ECO:0000313" key="2">
    <source>
        <dbReference type="EMBL" id="HJC45542.1"/>
    </source>
</evidence>
<reference evidence="2" key="2">
    <citation type="submission" date="2021-04" db="EMBL/GenBank/DDBJ databases">
        <authorList>
            <person name="Gilroy R."/>
        </authorList>
    </citation>
    <scope>NUCLEOTIDE SEQUENCE</scope>
    <source>
        <strain evidence="2">ChiSjej5B23-2810</strain>
    </source>
</reference>
<dbReference type="EMBL" id="DWWN01000035">
    <property type="protein sequence ID" value="HJC45542.1"/>
    <property type="molecule type" value="Genomic_DNA"/>
</dbReference>
<dbReference type="AlphaFoldDB" id="A0A9D2P7D7"/>
<organism evidence="2 3">
    <name type="scientific">Candidatus Faecalibacterium faecigallinarum</name>
    <dbReference type="NCBI Taxonomy" id="2838577"/>
    <lineage>
        <taxon>Bacteria</taxon>
        <taxon>Bacillati</taxon>
        <taxon>Bacillota</taxon>
        <taxon>Clostridia</taxon>
        <taxon>Eubacteriales</taxon>
        <taxon>Oscillospiraceae</taxon>
        <taxon>Faecalibacterium</taxon>
    </lineage>
</organism>
<reference evidence="2" key="1">
    <citation type="journal article" date="2021" name="PeerJ">
        <title>Extensive microbial diversity within the chicken gut microbiome revealed by metagenomics and culture.</title>
        <authorList>
            <person name="Gilroy R."/>
            <person name="Ravi A."/>
            <person name="Getino M."/>
            <person name="Pursley I."/>
            <person name="Horton D.L."/>
            <person name="Alikhan N.F."/>
            <person name="Baker D."/>
            <person name="Gharbi K."/>
            <person name="Hall N."/>
            <person name="Watson M."/>
            <person name="Adriaenssens E.M."/>
            <person name="Foster-Nyarko E."/>
            <person name="Jarju S."/>
            <person name="Secka A."/>
            <person name="Antonio M."/>
            <person name="Oren A."/>
            <person name="Chaudhuri R.R."/>
            <person name="La Ragione R."/>
            <person name="Hildebrand F."/>
            <person name="Pallen M.J."/>
        </authorList>
    </citation>
    <scope>NUCLEOTIDE SEQUENCE</scope>
    <source>
        <strain evidence="2">ChiSjej5B23-2810</strain>
    </source>
</reference>
<evidence type="ECO:0000313" key="3">
    <source>
        <dbReference type="Proteomes" id="UP000823906"/>
    </source>
</evidence>
<evidence type="ECO:0000256" key="1">
    <source>
        <dbReference type="SAM" id="Coils"/>
    </source>
</evidence>
<name>A0A9D2P7D7_9FIRM</name>
<dbReference type="Proteomes" id="UP000823906">
    <property type="component" value="Unassembled WGS sequence"/>
</dbReference>
<accession>A0A9D2P7D7</accession>
<feature type="coiled-coil region" evidence="1">
    <location>
        <begin position="273"/>
        <end position="300"/>
    </location>
</feature>
<gene>
    <name evidence="2" type="ORF">H9703_05330</name>
</gene>
<keyword evidence="1" id="KW-0175">Coiled coil</keyword>
<proteinExistence type="predicted"/>
<protein>
    <submittedName>
        <fullName evidence="2">Uncharacterized protein</fullName>
    </submittedName>
</protein>
<comment type="caution">
    <text evidence="2">The sequence shown here is derived from an EMBL/GenBank/DDBJ whole genome shotgun (WGS) entry which is preliminary data.</text>
</comment>